<gene>
    <name evidence="2" type="ORF">ACFOOQ_19840</name>
</gene>
<evidence type="ECO:0000313" key="3">
    <source>
        <dbReference type="Proteomes" id="UP001595711"/>
    </source>
</evidence>
<dbReference type="InterPro" id="IPR009506">
    <property type="entry name" value="YjiS-like"/>
</dbReference>
<evidence type="ECO:0000259" key="1">
    <source>
        <dbReference type="Pfam" id="PF06568"/>
    </source>
</evidence>
<dbReference type="RefSeq" id="WP_379729414.1">
    <property type="nucleotide sequence ID" value="NZ_JBHRYJ010000005.1"/>
</dbReference>
<keyword evidence="3" id="KW-1185">Reference proteome</keyword>
<protein>
    <submittedName>
        <fullName evidence="2">DUF1127 domain-containing protein</fullName>
    </submittedName>
</protein>
<organism evidence="2 3">
    <name type="scientific">Ferrovibrio xuzhouensis</name>
    <dbReference type="NCBI Taxonomy" id="1576914"/>
    <lineage>
        <taxon>Bacteria</taxon>
        <taxon>Pseudomonadati</taxon>
        <taxon>Pseudomonadota</taxon>
        <taxon>Alphaproteobacteria</taxon>
        <taxon>Rhodospirillales</taxon>
        <taxon>Rhodospirillaceae</taxon>
        <taxon>Ferrovibrio</taxon>
    </lineage>
</organism>
<dbReference type="Pfam" id="PF06568">
    <property type="entry name" value="YjiS-like"/>
    <property type="match status" value="1"/>
</dbReference>
<dbReference type="Proteomes" id="UP001595711">
    <property type="component" value="Unassembled WGS sequence"/>
</dbReference>
<evidence type="ECO:0000313" key="2">
    <source>
        <dbReference type="EMBL" id="MFC3677815.1"/>
    </source>
</evidence>
<comment type="caution">
    <text evidence="2">The sequence shown here is derived from an EMBL/GenBank/DDBJ whole genome shotgun (WGS) entry which is preliminary data.</text>
</comment>
<proteinExistence type="predicted"/>
<feature type="domain" description="YjiS-like" evidence="1">
    <location>
        <begin position="61"/>
        <end position="78"/>
    </location>
</feature>
<name>A0ABV7VKQ8_9PROT</name>
<sequence>MKTPNEQSTTLNSYPYHYLGLTDYVQLEMEARRMRARAIAVALQQGWAMLVASFRRQAAEAELRALDDRTLHDMGLNRTSIPAAVAGDVYRPSAPSNDAQVAKVQTLKLKAEAAA</sequence>
<dbReference type="EMBL" id="JBHRYJ010000005">
    <property type="protein sequence ID" value="MFC3677815.1"/>
    <property type="molecule type" value="Genomic_DNA"/>
</dbReference>
<accession>A0ABV7VKQ8</accession>
<reference evidence="3" key="1">
    <citation type="journal article" date="2019" name="Int. J. Syst. Evol. Microbiol.">
        <title>The Global Catalogue of Microorganisms (GCM) 10K type strain sequencing project: providing services to taxonomists for standard genome sequencing and annotation.</title>
        <authorList>
            <consortium name="The Broad Institute Genomics Platform"/>
            <consortium name="The Broad Institute Genome Sequencing Center for Infectious Disease"/>
            <person name="Wu L."/>
            <person name="Ma J."/>
        </authorList>
    </citation>
    <scope>NUCLEOTIDE SEQUENCE [LARGE SCALE GENOMIC DNA]</scope>
    <source>
        <strain evidence="3">KCTC 42182</strain>
    </source>
</reference>